<evidence type="ECO:0000313" key="1">
    <source>
        <dbReference type="EMBL" id="KIW95020.1"/>
    </source>
</evidence>
<proteinExistence type="predicted"/>
<protein>
    <submittedName>
        <fullName evidence="1">Uncharacterized protein</fullName>
    </submittedName>
</protein>
<dbReference type="HOGENOM" id="CLU_1815593_0_0_1"/>
<keyword evidence="2" id="KW-1185">Reference proteome</keyword>
<accession>A0A0D2HVS6</accession>
<name>A0A0D2HVS6_CLAB1</name>
<dbReference type="AlphaFoldDB" id="A0A0D2HVS6"/>
<organism evidence="1 2">
    <name type="scientific">Cladophialophora bantiana (strain ATCC 10958 / CBS 173.52 / CDC B-1940 / NIH 8579)</name>
    <name type="common">Xylohypha bantiana</name>
    <dbReference type="NCBI Taxonomy" id="1442370"/>
    <lineage>
        <taxon>Eukaryota</taxon>
        <taxon>Fungi</taxon>
        <taxon>Dikarya</taxon>
        <taxon>Ascomycota</taxon>
        <taxon>Pezizomycotina</taxon>
        <taxon>Eurotiomycetes</taxon>
        <taxon>Chaetothyriomycetidae</taxon>
        <taxon>Chaetothyriales</taxon>
        <taxon>Herpotrichiellaceae</taxon>
        <taxon>Cladophialophora</taxon>
    </lineage>
</organism>
<dbReference type="GeneID" id="27697928"/>
<evidence type="ECO:0000313" key="2">
    <source>
        <dbReference type="Proteomes" id="UP000053789"/>
    </source>
</evidence>
<dbReference type="Proteomes" id="UP000053789">
    <property type="component" value="Unassembled WGS sequence"/>
</dbReference>
<sequence length="142" mass="16350">MYGRDAFQHKLMQVAPHAFGEVYVLSQIMGVCHVPSGFFYNQVSHRKLEELEVWGEIDCHVRNILYHVINENRSPLVILAKMARSSVHWRKLRIAGRGLLLDFGRYAKAHDLRVSYFDYYKISYPTLVAVAASQGINLKPES</sequence>
<dbReference type="EMBL" id="KN846985">
    <property type="protein sequence ID" value="KIW95020.1"/>
    <property type="molecule type" value="Genomic_DNA"/>
</dbReference>
<reference evidence="1" key="1">
    <citation type="submission" date="2015-01" db="EMBL/GenBank/DDBJ databases">
        <title>The Genome Sequence of Cladophialophora bantiana CBS 173.52.</title>
        <authorList>
            <consortium name="The Broad Institute Genomics Platform"/>
            <person name="Cuomo C."/>
            <person name="de Hoog S."/>
            <person name="Gorbushina A."/>
            <person name="Stielow B."/>
            <person name="Teixiera M."/>
            <person name="Abouelleil A."/>
            <person name="Chapman S.B."/>
            <person name="Priest M."/>
            <person name="Young S.K."/>
            <person name="Wortman J."/>
            <person name="Nusbaum C."/>
            <person name="Birren B."/>
        </authorList>
    </citation>
    <scope>NUCLEOTIDE SEQUENCE [LARGE SCALE GENOMIC DNA]</scope>
    <source>
        <strain evidence="1">CBS 173.52</strain>
    </source>
</reference>
<gene>
    <name evidence="1" type="ORF">Z519_05000</name>
</gene>
<dbReference type="RefSeq" id="XP_016621689.1">
    <property type="nucleotide sequence ID" value="XM_016762742.1"/>
</dbReference>
<dbReference type="VEuPathDB" id="FungiDB:Z519_05000"/>